<dbReference type="InterPro" id="IPR017853">
    <property type="entry name" value="GH"/>
</dbReference>
<protein>
    <recommendedName>
        <fullName evidence="2">alpha-galactosidase</fullName>
        <ecNumber evidence="2">3.2.1.22</ecNumber>
    </recommendedName>
</protein>
<feature type="domain" description="Glycoside-hydrolase family GH114 TIM-barrel" evidence="4">
    <location>
        <begin position="76"/>
        <end position="320"/>
    </location>
</feature>
<dbReference type="InterPro" id="IPR004352">
    <property type="entry name" value="GH114_TIM-barrel"/>
</dbReference>
<accession>A0A6A5SW87</accession>
<comment type="catalytic activity">
    <reaction evidence="1">
        <text>Hydrolysis of terminal, non-reducing alpha-D-galactose residues in alpha-D-galactosides, including galactose oligosaccharides, galactomannans and galactolipids.</text>
        <dbReference type="EC" id="3.2.1.22"/>
    </reaction>
</comment>
<dbReference type="OrthoDB" id="2108802at2759"/>
<dbReference type="InterPro" id="IPR013785">
    <property type="entry name" value="Aldolase_TIM"/>
</dbReference>
<evidence type="ECO:0000313" key="5">
    <source>
        <dbReference type="EMBL" id="KAF1943569.1"/>
    </source>
</evidence>
<name>A0A6A5SW87_9PLEO</name>
<dbReference type="Proteomes" id="UP000800038">
    <property type="component" value="Unassembled WGS sequence"/>
</dbReference>
<keyword evidence="6" id="KW-1185">Reference proteome</keyword>
<dbReference type="PANTHER" id="PTHR35273">
    <property type="entry name" value="ALPHA-1,4 POLYGALACTOSAMINIDASE, PUTATIVE (AFU_ORTHOLOGUE AFUA_3G07890)-RELATED"/>
    <property type="match status" value="1"/>
</dbReference>
<dbReference type="EC" id="3.2.1.22" evidence="2"/>
<sequence>MGQKPTPRRPWSIRRKLLLVIPITIVILALALGLGLGLTLGRGDGNDDADTPPTSTLSPLPSPNTTLPWVPKLNDTWQIILSHPPTIGDSDKTTTPNVTIFDIDLFDTPTETIQRLHNLGKKVICYFSAGSYEDWRPDAGQFKPEDLGHGLDGWQGEKWLKLSSENVRKIMKDRIGMAKEKGCDGVDPDNVDGYQNADNGLSLTQEDSISYISYLSSLTVPLNLTMGLKNAGDILSAVLPLVHFSVNEECVKYSECSIFQPFIAAGKPVFHIEYPDGAGDGESGQGLKQNIVSKFCAKDGDGEGSQGFSTVLKKMELDGWVEYCDSSVETTTVDDDVGNHD</sequence>
<dbReference type="SUPFAM" id="SSF51445">
    <property type="entry name" value="(Trans)glycosidases"/>
    <property type="match status" value="1"/>
</dbReference>
<organism evidence="5 6">
    <name type="scientific">Clathrospora elynae</name>
    <dbReference type="NCBI Taxonomy" id="706981"/>
    <lineage>
        <taxon>Eukaryota</taxon>
        <taxon>Fungi</taxon>
        <taxon>Dikarya</taxon>
        <taxon>Ascomycota</taxon>
        <taxon>Pezizomycotina</taxon>
        <taxon>Dothideomycetes</taxon>
        <taxon>Pleosporomycetidae</taxon>
        <taxon>Pleosporales</taxon>
        <taxon>Diademaceae</taxon>
        <taxon>Clathrospora</taxon>
    </lineage>
</organism>
<evidence type="ECO:0000256" key="1">
    <source>
        <dbReference type="ARBA" id="ARBA00001255"/>
    </source>
</evidence>
<proteinExistence type="predicted"/>
<evidence type="ECO:0000256" key="2">
    <source>
        <dbReference type="ARBA" id="ARBA00012755"/>
    </source>
</evidence>
<dbReference type="Pfam" id="PF03537">
    <property type="entry name" value="Glyco_hydro_114"/>
    <property type="match status" value="1"/>
</dbReference>
<evidence type="ECO:0000259" key="4">
    <source>
        <dbReference type="Pfam" id="PF03537"/>
    </source>
</evidence>
<dbReference type="AlphaFoldDB" id="A0A6A5SW87"/>
<evidence type="ECO:0000313" key="6">
    <source>
        <dbReference type="Proteomes" id="UP000800038"/>
    </source>
</evidence>
<dbReference type="Gene3D" id="3.20.20.70">
    <property type="entry name" value="Aldolase class I"/>
    <property type="match status" value="1"/>
</dbReference>
<dbReference type="EMBL" id="ML976024">
    <property type="protein sequence ID" value="KAF1943569.1"/>
    <property type="molecule type" value="Genomic_DNA"/>
</dbReference>
<reference evidence="5" key="1">
    <citation type="journal article" date="2020" name="Stud. Mycol.">
        <title>101 Dothideomycetes genomes: a test case for predicting lifestyles and emergence of pathogens.</title>
        <authorList>
            <person name="Haridas S."/>
            <person name="Albert R."/>
            <person name="Binder M."/>
            <person name="Bloem J."/>
            <person name="Labutti K."/>
            <person name="Salamov A."/>
            <person name="Andreopoulos B."/>
            <person name="Baker S."/>
            <person name="Barry K."/>
            <person name="Bills G."/>
            <person name="Bluhm B."/>
            <person name="Cannon C."/>
            <person name="Castanera R."/>
            <person name="Culley D."/>
            <person name="Daum C."/>
            <person name="Ezra D."/>
            <person name="Gonzalez J."/>
            <person name="Henrissat B."/>
            <person name="Kuo A."/>
            <person name="Liang C."/>
            <person name="Lipzen A."/>
            <person name="Lutzoni F."/>
            <person name="Magnuson J."/>
            <person name="Mondo S."/>
            <person name="Nolan M."/>
            <person name="Ohm R."/>
            <person name="Pangilinan J."/>
            <person name="Park H.-J."/>
            <person name="Ramirez L."/>
            <person name="Alfaro M."/>
            <person name="Sun H."/>
            <person name="Tritt A."/>
            <person name="Yoshinaga Y."/>
            <person name="Zwiers L.-H."/>
            <person name="Turgeon B."/>
            <person name="Goodwin S."/>
            <person name="Spatafora J."/>
            <person name="Crous P."/>
            <person name="Grigoriev I."/>
        </authorList>
    </citation>
    <scope>NUCLEOTIDE SEQUENCE</scope>
    <source>
        <strain evidence="5">CBS 161.51</strain>
    </source>
</reference>
<feature type="compositionally biased region" description="Low complexity" evidence="3">
    <location>
        <begin position="51"/>
        <end position="67"/>
    </location>
</feature>
<gene>
    <name evidence="5" type="ORF">EJ02DRAFT_400306</name>
</gene>
<dbReference type="GO" id="GO:0004557">
    <property type="term" value="F:alpha-galactosidase activity"/>
    <property type="evidence" value="ECO:0007669"/>
    <property type="project" value="UniProtKB-EC"/>
</dbReference>
<dbReference type="PANTHER" id="PTHR35273:SF2">
    <property type="entry name" value="ALPHA-GALACTOSIDASE"/>
    <property type="match status" value="1"/>
</dbReference>
<feature type="region of interest" description="Disordered" evidence="3">
    <location>
        <begin position="45"/>
        <end position="67"/>
    </location>
</feature>
<evidence type="ECO:0000256" key="3">
    <source>
        <dbReference type="SAM" id="MobiDB-lite"/>
    </source>
</evidence>